<feature type="transmembrane region" description="Helical" evidence="2">
    <location>
        <begin position="36"/>
        <end position="58"/>
    </location>
</feature>
<sequence>MQPIVPSQPGPHTPPPHGYSGQAQQNGKRPNKPQSAVLIALILFAVAGLLSGFTIGAINRPQSANQANTKLTPTPSTTTVPTATETKTAPTPTPTIDILTTGFGCPAGKLSSYGLMEGDQTQLTADMQAQKKPVTGSGTCNSPEELHTAGIATRLWLTKKDSDFNKKLVELTNAPWASNDRIGQAFPEEIENALVFDPSTPQVQKTDDQGHIQWKYTVAPTLPPGNYYAVFFMSWEGKRFNWTYLELIVAPKK</sequence>
<keyword evidence="2" id="KW-0472">Membrane</keyword>
<evidence type="ECO:0000256" key="2">
    <source>
        <dbReference type="SAM" id="Phobius"/>
    </source>
</evidence>
<feature type="compositionally biased region" description="Low complexity" evidence="1">
    <location>
        <begin position="69"/>
        <end position="95"/>
    </location>
</feature>
<feature type="region of interest" description="Disordered" evidence="1">
    <location>
        <begin position="65"/>
        <end position="95"/>
    </location>
</feature>
<dbReference type="OrthoDB" id="160292at2"/>
<protein>
    <submittedName>
        <fullName evidence="3">Uncharacterized protein</fullName>
    </submittedName>
</protein>
<organism evidence="3 4">
    <name type="scientific">Thermosporothrix hazakensis</name>
    <dbReference type="NCBI Taxonomy" id="644383"/>
    <lineage>
        <taxon>Bacteria</taxon>
        <taxon>Bacillati</taxon>
        <taxon>Chloroflexota</taxon>
        <taxon>Ktedonobacteria</taxon>
        <taxon>Ktedonobacterales</taxon>
        <taxon>Thermosporotrichaceae</taxon>
        <taxon>Thermosporothrix</taxon>
    </lineage>
</organism>
<keyword evidence="2" id="KW-1133">Transmembrane helix</keyword>
<dbReference type="AlphaFoldDB" id="A0A326UF03"/>
<comment type="caution">
    <text evidence="3">The sequence shown here is derived from an EMBL/GenBank/DDBJ whole genome shotgun (WGS) entry which is preliminary data.</text>
</comment>
<keyword evidence="4" id="KW-1185">Reference proteome</keyword>
<feature type="compositionally biased region" description="Polar residues" evidence="1">
    <location>
        <begin position="21"/>
        <end position="31"/>
    </location>
</feature>
<evidence type="ECO:0000313" key="3">
    <source>
        <dbReference type="EMBL" id="PZW36451.1"/>
    </source>
</evidence>
<gene>
    <name evidence="3" type="ORF">EI42_00625</name>
</gene>
<dbReference type="Proteomes" id="UP000248806">
    <property type="component" value="Unassembled WGS sequence"/>
</dbReference>
<feature type="region of interest" description="Disordered" evidence="1">
    <location>
        <begin position="1"/>
        <end position="31"/>
    </location>
</feature>
<feature type="compositionally biased region" description="Pro residues" evidence="1">
    <location>
        <begin position="1"/>
        <end position="17"/>
    </location>
</feature>
<evidence type="ECO:0000256" key="1">
    <source>
        <dbReference type="SAM" id="MobiDB-lite"/>
    </source>
</evidence>
<dbReference type="EMBL" id="QKUF01000001">
    <property type="protein sequence ID" value="PZW36451.1"/>
    <property type="molecule type" value="Genomic_DNA"/>
</dbReference>
<reference evidence="3 4" key="1">
    <citation type="submission" date="2018-06" db="EMBL/GenBank/DDBJ databases">
        <title>Genomic Encyclopedia of Archaeal and Bacterial Type Strains, Phase II (KMG-II): from individual species to whole genera.</title>
        <authorList>
            <person name="Goeker M."/>
        </authorList>
    </citation>
    <scope>NUCLEOTIDE SEQUENCE [LARGE SCALE GENOMIC DNA]</scope>
    <source>
        <strain evidence="3 4">ATCC BAA-1881</strain>
    </source>
</reference>
<name>A0A326UF03_THEHA</name>
<evidence type="ECO:0000313" key="4">
    <source>
        <dbReference type="Proteomes" id="UP000248806"/>
    </source>
</evidence>
<dbReference type="RefSeq" id="WP_111318708.1">
    <property type="nucleotide sequence ID" value="NZ_BIFX01000001.1"/>
</dbReference>
<proteinExistence type="predicted"/>
<keyword evidence="2" id="KW-0812">Transmembrane</keyword>
<accession>A0A326UF03</accession>